<dbReference type="EMBL" id="SRHE01000026">
    <property type="protein sequence ID" value="TWW12237.1"/>
    <property type="molecule type" value="Genomic_DNA"/>
</dbReference>
<proteinExistence type="predicted"/>
<reference evidence="1 2" key="1">
    <citation type="submission" date="2019-08" db="EMBL/GenBank/DDBJ databases">
        <title>100 year-old enigma solved: identification of Planctomyces bekefii, the type genus and species of the phylum Planctomycetes.</title>
        <authorList>
            <person name="Svetlana D.N."/>
            <person name="Overmann J."/>
        </authorList>
    </citation>
    <scope>NUCLEOTIDE SEQUENCE [LARGE SCALE GENOMIC DNA]</scope>
    <source>
        <strain evidence="1">Phe10_nw2017</strain>
    </source>
</reference>
<protein>
    <submittedName>
        <fullName evidence="1">Uncharacterized protein</fullName>
    </submittedName>
</protein>
<gene>
    <name evidence="1" type="ORF">E3A20_02620</name>
</gene>
<organism evidence="1 2">
    <name type="scientific">Planctomyces bekefii</name>
    <dbReference type="NCBI Taxonomy" id="1653850"/>
    <lineage>
        <taxon>Bacteria</taxon>
        <taxon>Pseudomonadati</taxon>
        <taxon>Planctomycetota</taxon>
        <taxon>Planctomycetia</taxon>
        <taxon>Planctomycetales</taxon>
        <taxon>Planctomycetaceae</taxon>
        <taxon>Planctomyces</taxon>
    </lineage>
</organism>
<accession>A0A5C6MCZ6</accession>
<evidence type="ECO:0000313" key="1">
    <source>
        <dbReference type="EMBL" id="TWW12237.1"/>
    </source>
</evidence>
<name>A0A5C6MCZ6_9PLAN</name>
<dbReference type="Proteomes" id="UP000321083">
    <property type="component" value="Unassembled WGS sequence"/>
</dbReference>
<comment type="caution">
    <text evidence="1">The sequence shown here is derived from an EMBL/GenBank/DDBJ whole genome shotgun (WGS) entry which is preliminary data.</text>
</comment>
<sequence>MSIEELLEQMEQYRLRKESRDYRPDWLKRFVEQAAALFEPLTNVGRVGFDCRLDDRGWTVCLYLGTTEIIGGPRDGQIDHASFCFDVLALMSLFSSVSRLEWYSVAVETGPAPLKSFLSVHGIVLSGELVRMEVQGVPPQETGPGLHLRPDGMLYETR</sequence>
<dbReference type="AlphaFoldDB" id="A0A5C6MCZ6"/>
<evidence type="ECO:0000313" key="2">
    <source>
        <dbReference type="Proteomes" id="UP000321083"/>
    </source>
</evidence>
<keyword evidence="2" id="KW-1185">Reference proteome</keyword>
<reference evidence="1 2" key="2">
    <citation type="submission" date="2019-08" db="EMBL/GenBank/DDBJ databases">
        <authorList>
            <person name="Henke P."/>
        </authorList>
    </citation>
    <scope>NUCLEOTIDE SEQUENCE [LARGE SCALE GENOMIC DNA]</scope>
    <source>
        <strain evidence="1">Phe10_nw2017</strain>
    </source>
</reference>